<keyword evidence="1" id="KW-0812">Transmembrane</keyword>
<keyword evidence="1" id="KW-1133">Transmembrane helix</keyword>
<sequence length="168" mass="18619">MHASIHWLLLTLALPRVGLSAIFIVSLISATLLPLGSEPAVFGFVKIAPHMFWAAVLVATLGNTIGGAISYAMGLGAEKAYERWREKHPEKIHKKAGGRWHDYISYWLHRLGPPALFFSWVPVIGDLLCAVAGWLRLPFGPSVFYMALGKFLRYAIMTAALLWFFPGV</sequence>
<proteinExistence type="predicted"/>
<evidence type="ECO:0000313" key="4">
    <source>
        <dbReference type="Proteomes" id="UP000184226"/>
    </source>
</evidence>
<feature type="transmembrane region" description="Helical" evidence="1">
    <location>
        <begin position="115"/>
        <end position="137"/>
    </location>
</feature>
<feature type="transmembrane region" description="Helical" evidence="1">
    <location>
        <begin position="7"/>
        <end position="32"/>
    </location>
</feature>
<evidence type="ECO:0000259" key="2">
    <source>
        <dbReference type="Pfam" id="PF09335"/>
    </source>
</evidence>
<organism evidence="3 4">
    <name type="scientific">Pollutimonas bauzanensis</name>
    <dbReference type="NCBI Taxonomy" id="658167"/>
    <lineage>
        <taxon>Bacteria</taxon>
        <taxon>Pseudomonadati</taxon>
        <taxon>Pseudomonadota</taxon>
        <taxon>Betaproteobacteria</taxon>
        <taxon>Burkholderiales</taxon>
        <taxon>Alcaligenaceae</taxon>
        <taxon>Pollutimonas</taxon>
    </lineage>
</organism>
<dbReference type="STRING" id="658167.SAMN04488135_102521"/>
<dbReference type="EMBL" id="FQXE01000002">
    <property type="protein sequence ID" value="SHH23403.1"/>
    <property type="molecule type" value="Genomic_DNA"/>
</dbReference>
<feature type="domain" description="VTT" evidence="2">
    <location>
        <begin position="51"/>
        <end position="158"/>
    </location>
</feature>
<dbReference type="AlphaFoldDB" id="A0A1M5RC68"/>
<reference evidence="3 4" key="1">
    <citation type="submission" date="2016-11" db="EMBL/GenBank/DDBJ databases">
        <authorList>
            <person name="Jaros S."/>
            <person name="Januszkiewicz K."/>
            <person name="Wedrychowicz H."/>
        </authorList>
    </citation>
    <scope>NUCLEOTIDE SEQUENCE [LARGE SCALE GENOMIC DNA]</scope>
    <source>
        <strain evidence="3 4">CGMCC 1.10190</strain>
    </source>
</reference>
<protein>
    <submittedName>
        <fullName evidence="3">Membrane protein YqaA, SNARE-associated domain</fullName>
    </submittedName>
</protein>
<feature type="transmembrane region" description="Helical" evidence="1">
    <location>
        <begin position="143"/>
        <end position="165"/>
    </location>
</feature>
<accession>A0A1M5RC68</accession>
<dbReference type="Proteomes" id="UP000184226">
    <property type="component" value="Unassembled WGS sequence"/>
</dbReference>
<feature type="transmembrane region" description="Helical" evidence="1">
    <location>
        <begin position="52"/>
        <end position="77"/>
    </location>
</feature>
<dbReference type="PANTHER" id="PTHR42709">
    <property type="entry name" value="ALKALINE PHOSPHATASE LIKE PROTEIN"/>
    <property type="match status" value="1"/>
</dbReference>
<dbReference type="InterPro" id="IPR051311">
    <property type="entry name" value="DedA_domain"/>
</dbReference>
<evidence type="ECO:0000256" key="1">
    <source>
        <dbReference type="SAM" id="Phobius"/>
    </source>
</evidence>
<gene>
    <name evidence="3" type="ORF">SAMN04488135_102521</name>
</gene>
<dbReference type="InterPro" id="IPR032816">
    <property type="entry name" value="VTT_dom"/>
</dbReference>
<name>A0A1M5RC68_9BURK</name>
<keyword evidence="1" id="KW-0472">Membrane</keyword>
<dbReference type="PANTHER" id="PTHR42709:SF4">
    <property type="entry name" value="INNER MEMBRANE PROTEIN YQAA"/>
    <property type="match status" value="1"/>
</dbReference>
<keyword evidence="4" id="KW-1185">Reference proteome</keyword>
<evidence type="ECO:0000313" key="3">
    <source>
        <dbReference type="EMBL" id="SHH23403.1"/>
    </source>
</evidence>
<dbReference type="Pfam" id="PF09335">
    <property type="entry name" value="VTT_dom"/>
    <property type="match status" value="1"/>
</dbReference>